<evidence type="ECO:0000256" key="1">
    <source>
        <dbReference type="ARBA" id="ARBA00023015"/>
    </source>
</evidence>
<gene>
    <name evidence="4" type="ORF">AWC19_13210</name>
</gene>
<sequence>MAWLRVDDGDSAPGRFLVYLERAIRAALPAIPAMIAEALERGISQTDTAALLAEAIADEPLLVVIDEVEHIADAPGTRDVLSAFLSYAGSQTQVILISRRKVELGLARADMYGRIGHVCESDLAFSVEEAHDALTQSDRSDGVDAASAVRATGGWVTGVLFEAWRSAHHVPGSGGEADPLSSYLSSEIMAALDPQAQDFLIRTSVLDFVSPHRATHLGLRQAAETMRRLHEAHLPAEFDGPGRMRCHTRFREYLLERWLELDEATQADIRYRHGQLLVSERCSEEAVGEFLRAGDAAQAEDVAAEVILEVARRGDIEVVEGWLQAFRRWRVESLPVFIAAELLVALDREEFGRAARAADRLRAAKTAFPIDSRLTSVMAWVYFVVGRIEDTYAVLDTAPSDPQTAAMRFCIGVELIDDDTHYRDRPADTYTEIDGLLARVDLAHGRFRELVTHAESRLTAVRLAQVGALGALGRLEEAQKGIPVGVRGWTCTRMQVELLAESGQPEEAWSALIAGRDRLAQSESPLYRMFALLAEANLSLRFGRDIEHARAVLRAVELQPTATRRVRVLEQLALWRGLIALLEGDTTEAVVQLDAAVSLMTKWDRRLFLPMAAVYLSEAQWRAGDEDLSDAAADLALRTALETGAMQLLSSSLADFPAVLSRHLDIEEDPDGPWHDLGRTLIINAETSEVVRPATVAVDEREVPAIVIDGRRHPVKLVKSLELLSYLAASGGSAHRADVIAALFDSKSDQAANAYLRIAVNGIRELLDDPDCLQISDGHVQWKRGILTSTYVSTMAAYRRLRTVNGSERLDLALNLLKEVDGKPILQGARSIWALDHQQRWAALVLDICHTAAEAAFDTARYGLAHRLVQQVLARDAYRERAWRLSMKIASAVGDTDRVIAAYRGCEAALRELPATPARATQDLLNQLRA</sequence>
<dbReference type="PANTHER" id="PTHR35807">
    <property type="entry name" value="TRANSCRIPTIONAL REGULATOR REDD-RELATED"/>
    <property type="match status" value="1"/>
</dbReference>
<feature type="domain" description="Bacterial transcriptional activator" evidence="3">
    <location>
        <begin position="796"/>
        <end position="929"/>
    </location>
</feature>
<dbReference type="InterPro" id="IPR051677">
    <property type="entry name" value="AfsR-DnrI-RedD_regulator"/>
</dbReference>
<dbReference type="EMBL" id="LQPJ01000113">
    <property type="protein sequence ID" value="ORW22434.1"/>
    <property type="molecule type" value="Genomic_DNA"/>
</dbReference>
<accession>A0A1X1ZGC4</accession>
<protein>
    <recommendedName>
        <fullName evidence="3">Bacterial transcriptional activator domain-containing protein</fullName>
    </recommendedName>
</protein>
<keyword evidence="2" id="KW-0804">Transcription</keyword>
<dbReference type="STRING" id="153971.AWC19_13210"/>
<keyword evidence="1" id="KW-0805">Transcription regulation</keyword>
<dbReference type="Gene3D" id="1.25.40.10">
    <property type="entry name" value="Tetratricopeptide repeat domain"/>
    <property type="match status" value="1"/>
</dbReference>
<proteinExistence type="predicted"/>
<organism evidence="4 5">
    <name type="scientific">Mycobacterium palustre</name>
    <dbReference type="NCBI Taxonomy" id="153971"/>
    <lineage>
        <taxon>Bacteria</taxon>
        <taxon>Bacillati</taxon>
        <taxon>Actinomycetota</taxon>
        <taxon>Actinomycetes</taxon>
        <taxon>Mycobacteriales</taxon>
        <taxon>Mycobacteriaceae</taxon>
        <taxon>Mycobacterium</taxon>
        <taxon>Mycobacterium simiae complex</taxon>
    </lineage>
</organism>
<dbReference type="SMART" id="SM01043">
    <property type="entry name" value="BTAD"/>
    <property type="match status" value="1"/>
</dbReference>
<dbReference type="AlphaFoldDB" id="A0A1X1ZGC4"/>
<evidence type="ECO:0000313" key="5">
    <source>
        <dbReference type="Proteomes" id="UP000193529"/>
    </source>
</evidence>
<dbReference type="SUPFAM" id="SSF48452">
    <property type="entry name" value="TPR-like"/>
    <property type="match status" value="1"/>
</dbReference>
<comment type="caution">
    <text evidence="4">The sequence shown here is derived from an EMBL/GenBank/DDBJ whole genome shotgun (WGS) entry which is preliminary data.</text>
</comment>
<evidence type="ECO:0000313" key="4">
    <source>
        <dbReference type="EMBL" id="ORW22434.1"/>
    </source>
</evidence>
<name>A0A1X1ZGC4_9MYCO</name>
<dbReference type="Pfam" id="PF25873">
    <property type="entry name" value="WHD_MalT"/>
    <property type="match status" value="1"/>
</dbReference>
<dbReference type="GO" id="GO:0006355">
    <property type="term" value="P:regulation of DNA-templated transcription"/>
    <property type="evidence" value="ECO:0007669"/>
    <property type="project" value="TreeGrafter"/>
</dbReference>
<keyword evidence="5" id="KW-1185">Reference proteome</keyword>
<dbReference type="InterPro" id="IPR059106">
    <property type="entry name" value="WHD_MalT"/>
</dbReference>
<dbReference type="PANTHER" id="PTHR35807:SF1">
    <property type="entry name" value="TRANSCRIPTIONAL REGULATOR REDD"/>
    <property type="match status" value="1"/>
</dbReference>
<dbReference type="InterPro" id="IPR027417">
    <property type="entry name" value="P-loop_NTPase"/>
</dbReference>
<dbReference type="Proteomes" id="UP000193529">
    <property type="component" value="Unassembled WGS sequence"/>
</dbReference>
<evidence type="ECO:0000259" key="3">
    <source>
        <dbReference type="SMART" id="SM01043"/>
    </source>
</evidence>
<dbReference type="SUPFAM" id="SSF52540">
    <property type="entry name" value="P-loop containing nucleoside triphosphate hydrolases"/>
    <property type="match status" value="1"/>
</dbReference>
<dbReference type="GO" id="GO:0003677">
    <property type="term" value="F:DNA binding"/>
    <property type="evidence" value="ECO:0007669"/>
    <property type="project" value="TreeGrafter"/>
</dbReference>
<dbReference type="Pfam" id="PF03704">
    <property type="entry name" value="BTAD"/>
    <property type="match status" value="1"/>
</dbReference>
<reference evidence="4 5" key="1">
    <citation type="submission" date="2016-01" db="EMBL/GenBank/DDBJ databases">
        <title>The new phylogeny of the genus Mycobacterium.</title>
        <authorList>
            <person name="Tarcisio F."/>
            <person name="Conor M."/>
            <person name="Antonella G."/>
            <person name="Elisabetta G."/>
            <person name="Giulia F.S."/>
            <person name="Sara T."/>
            <person name="Anna F."/>
            <person name="Clotilde B."/>
            <person name="Roberto B."/>
            <person name="Veronica D.S."/>
            <person name="Fabio R."/>
            <person name="Monica P."/>
            <person name="Olivier J."/>
            <person name="Enrico T."/>
            <person name="Nicola S."/>
        </authorList>
    </citation>
    <scope>NUCLEOTIDE SEQUENCE [LARGE SCALE GENOMIC DNA]</scope>
    <source>
        <strain evidence="4 5">DSM 44572</strain>
    </source>
</reference>
<dbReference type="InterPro" id="IPR011990">
    <property type="entry name" value="TPR-like_helical_dom_sf"/>
</dbReference>
<dbReference type="InterPro" id="IPR005158">
    <property type="entry name" value="BTAD"/>
</dbReference>
<evidence type="ECO:0000256" key="2">
    <source>
        <dbReference type="ARBA" id="ARBA00023163"/>
    </source>
</evidence>